<feature type="transmembrane region" description="Helical" evidence="1">
    <location>
        <begin position="58"/>
        <end position="80"/>
    </location>
</feature>
<dbReference type="EMBL" id="KN817678">
    <property type="protein sequence ID" value="KJA14452.1"/>
    <property type="molecule type" value="Genomic_DNA"/>
</dbReference>
<evidence type="ECO:0000313" key="3">
    <source>
        <dbReference type="Proteomes" id="UP000054270"/>
    </source>
</evidence>
<evidence type="ECO:0000256" key="1">
    <source>
        <dbReference type="SAM" id="Phobius"/>
    </source>
</evidence>
<feature type="transmembrane region" description="Helical" evidence="1">
    <location>
        <begin position="20"/>
        <end position="46"/>
    </location>
</feature>
<accession>A0A0D2KIH8</accession>
<dbReference type="AlphaFoldDB" id="A0A0D2KIH8"/>
<keyword evidence="1" id="KW-1133">Transmembrane helix</keyword>
<feature type="transmembrane region" description="Helical" evidence="1">
    <location>
        <begin position="170"/>
        <end position="191"/>
    </location>
</feature>
<organism evidence="2 3">
    <name type="scientific">Hypholoma sublateritium (strain FD-334 SS-4)</name>
    <dbReference type="NCBI Taxonomy" id="945553"/>
    <lineage>
        <taxon>Eukaryota</taxon>
        <taxon>Fungi</taxon>
        <taxon>Dikarya</taxon>
        <taxon>Basidiomycota</taxon>
        <taxon>Agaricomycotina</taxon>
        <taxon>Agaricomycetes</taxon>
        <taxon>Agaricomycetidae</taxon>
        <taxon>Agaricales</taxon>
        <taxon>Agaricineae</taxon>
        <taxon>Strophariaceae</taxon>
        <taxon>Hypholoma</taxon>
    </lineage>
</organism>
<sequence length="204" mass="22487">MNMVSPFKSEIFVLQSNGNLGAVEVATFLSLVLYGISLSQGYTYFLQSAKGDGFTPKALVTVLLILETFHSFTAAMAIYYDTITRWNNAEANSYPIAANALLETLITLLVQGFFLCQVYRLSEKVPISIVCALLALLRFIGGIATCVEAFLDVPNTPENGIHFVVHFRWLITSTFAVGCALDVLIAAFMTCHLRKSLSPWNSER</sequence>
<keyword evidence="1" id="KW-0472">Membrane</keyword>
<dbReference type="Proteomes" id="UP000054270">
    <property type="component" value="Unassembled WGS sequence"/>
</dbReference>
<dbReference type="OMA" id="THMAFIT"/>
<evidence type="ECO:0000313" key="2">
    <source>
        <dbReference type="EMBL" id="KJA14452.1"/>
    </source>
</evidence>
<keyword evidence="1" id="KW-0812">Transmembrane</keyword>
<gene>
    <name evidence="2" type="ORF">HYPSUDRAFT_444655</name>
</gene>
<dbReference type="OrthoDB" id="2929525at2759"/>
<feature type="transmembrane region" description="Helical" evidence="1">
    <location>
        <begin position="92"/>
        <end position="115"/>
    </location>
</feature>
<feature type="transmembrane region" description="Helical" evidence="1">
    <location>
        <begin position="127"/>
        <end position="150"/>
    </location>
</feature>
<keyword evidence="3" id="KW-1185">Reference proteome</keyword>
<protein>
    <submittedName>
        <fullName evidence="2">Uncharacterized protein</fullName>
    </submittedName>
</protein>
<dbReference type="PANTHER" id="PTHR40465">
    <property type="entry name" value="CHROMOSOME 1, WHOLE GENOME SHOTGUN SEQUENCE"/>
    <property type="match status" value="1"/>
</dbReference>
<reference evidence="3" key="1">
    <citation type="submission" date="2014-04" db="EMBL/GenBank/DDBJ databases">
        <title>Evolutionary Origins and Diversification of the Mycorrhizal Mutualists.</title>
        <authorList>
            <consortium name="DOE Joint Genome Institute"/>
            <consortium name="Mycorrhizal Genomics Consortium"/>
            <person name="Kohler A."/>
            <person name="Kuo A."/>
            <person name="Nagy L.G."/>
            <person name="Floudas D."/>
            <person name="Copeland A."/>
            <person name="Barry K.W."/>
            <person name="Cichocki N."/>
            <person name="Veneault-Fourrey C."/>
            <person name="LaButti K."/>
            <person name="Lindquist E.A."/>
            <person name="Lipzen A."/>
            <person name="Lundell T."/>
            <person name="Morin E."/>
            <person name="Murat C."/>
            <person name="Riley R."/>
            <person name="Ohm R."/>
            <person name="Sun H."/>
            <person name="Tunlid A."/>
            <person name="Henrissat B."/>
            <person name="Grigoriev I.V."/>
            <person name="Hibbett D.S."/>
            <person name="Martin F."/>
        </authorList>
    </citation>
    <scope>NUCLEOTIDE SEQUENCE [LARGE SCALE GENOMIC DNA]</scope>
    <source>
        <strain evidence="3">FD-334 SS-4</strain>
    </source>
</reference>
<proteinExistence type="predicted"/>
<dbReference type="PANTHER" id="PTHR40465:SF1">
    <property type="entry name" value="DUF6534 DOMAIN-CONTAINING PROTEIN"/>
    <property type="match status" value="1"/>
</dbReference>
<dbReference type="STRING" id="945553.A0A0D2KIH8"/>
<name>A0A0D2KIH8_HYPSF</name>